<dbReference type="CDD" id="cd02503">
    <property type="entry name" value="MobA"/>
    <property type="match status" value="1"/>
</dbReference>
<keyword evidence="3" id="KW-0479">Metal-binding</keyword>
<dbReference type="InterPro" id="IPR029044">
    <property type="entry name" value="Nucleotide-diphossugar_trans"/>
</dbReference>
<evidence type="ECO:0000313" key="10">
    <source>
        <dbReference type="Proteomes" id="UP000051236"/>
    </source>
</evidence>
<gene>
    <name evidence="9" type="ORF">FC83_GL001798</name>
</gene>
<proteinExistence type="predicted"/>
<evidence type="ECO:0000256" key="7">
    <source>
        <dbReference type="ARBA" id="ARBA00023150"/>
    </source>
</evidence>
<dbReference type="AlphaFoldDB" id="A0A0R1XU39"/>
<keyword evidence="10" id="KW-1185">Reference proteome</keyword>
<dbReference type="GO" id="GO:0016779">
    <property type="term" value="F:nucleotidyltransferase activity"/>
    <property type="evidence" value="ECO:0007669"/>
    <property type="project" value="TreeGrafter"/>
</dbReference>
<accession>A0A0R1XU39</accession>
<reference evidence="9 10" key="1">
    <citation type="journal article" date="2015" name="Genome Announc.">
        <title>Expanding the biotechnology potential of lactobacilli through comparative genomics of 213 strains and associated genera.</title>
        <authorList>
            <person name="Sun Z."/>
            <person name="Harris H.M."/>
            <person name="McCann A."/>
            <person name="Guo C."/>
            <person name="Argimon S."/>
            <person name="Zhang W."/>
            <person name="Yang X."/>
            <person name="Jeffery I.B."/>
            <person name="Cooney J.C."/>
            <person name="Kagawa T.F."/>
            <person name="Liu W."/>
            <person name="Song Y."/>
            <person name="Salvetti E."/>
            <person name="Wrobel A."/>
            <person name="Rasinkangas P."/>
            <person name="Parkhill J."/>
            <person name="Rea M.C."/>
            <person name="O'Sullivan O."/>
            <person name="Ritari J."/>
            <person name="Douillard F.P."/>
            <person name="Paul Ross R."/>
            <person name="Yang R."/>
            <person name="Briner A.E."/>
            <person name="Felis G.E."/>
            <person name="de Vos W.M."/>
            <person name="Barrangou R."/>
            <person name="Klaenhammer T.R."/>
            <person name="Caufield P.W."/>
            <person name="Cui Y."/>
            <person name="Zhang H."/>
            <person name="O'Toole P.W."/>
        </authorList>
    </citation>
    <scope>NUCLEOTIDE SEQUENCE [LARGE SCALE GENOMIC DNA]</scope>
    <source>
        <strain evidence="9 10">DSM 18527</strain>
    </source>
</reference>
<dbReference type="GO" id="GO:0006777">
    <property type="term" value="P:Mo-molybdopterin cofactor biosynthetic process"/>
    <property type="evidence" value="ECO:0007669"/>
    <property type="project" value="UniProtKB-KW"/>
</dbReference>
<keyword evidence="4" id="KW-0547">Nucleotide-binding</keyword>
<dbReference type="PATRIC" id="fig|1423734.3.peg.1817"/>
<dbReference type="SUPFAM" id="SSF53448">
    <property type="entry name" value="Nucleotide-diphospho-sugar transferases"/>
    <property type="match status" value="1"/>
</dbReference>
<dbReference type="InterPro" id="IPR013482">
    <property type="entry name" value="Molybde_CF_guanTrfase"/>
</dbReference>
<dbReference type="RefSeq" id="WP_057003049.1">
    <property type="nucleotide sequence ID" value="NZ_AZGA01000088.1"/>
</dbReference>
<dbReference type="Proteomes" id="UP000051236">
    <property type="component" value="Unassembled WGS sequence"/>
</dbReference>
<evidence type="ECO:0000256" key="6">
    <source>
        <dbReference type="ARBA" id="ARBA00023134"/>
    </source>
</evidence>
<dbReference type="GO" id="GO:0046872">
    <property type="term" value="F:metal ion binding"/>
    <property type="evidence" value="ECO:0007669"/>
    <property type="project" value="UniProtKB-KW"/>
</dbReference>
<dbReference type="eggNOG" id="COG0746">
    <property type="taxonomic scope" value="Bacteria"/>
</dbReference>
<feature type="domain" description="MobA-like NTP transferase" evidence="8">
    <location>
        <begin position="27"/>
        <end position="169"/>
    </location>
</feature>
<organism evidence="9 10">
    <name type="scientific">Agrilactobacillus composti DSM 18527 = JCM 14202</name>
    <dbReference type="NCBI Taxonomy" id="1423734"/>
    <lineage>
        <taxon>Bacteria</taxon>
        <taxon>Bacillati</taxon>
        <taxon>Bacillota</taxon>
        <taxon>Bacilli</taxon>
        <taxon>Lactobacillales</taxon>
        <taxon>Lactobacillaceae</taxon>
        <taxon>Agrilactobacillus</taxon>
    </lineage>
</organism>
<dbReference type="PANTHER" id="PTHR19136:SF81">
    <property type="entry name" value="MOLYBDENUM COFACTOR GUANYLYLTRANSFERASE"/>
    <property type="match status" value="1"/>
</dbReference>
<protein>
    <recommendedName>
        <fullName evidence="8">MobA-like NTP transferase domain-containing protein</fullName>
    </recommendedName>
</protein>
<dbReference type="STRING" id="1423734.FC83_GL001798"/>
<comment type="caution">
    <text evidence="9">The sequence shown here is derived from an EMBL/GenBank/DDBJ whole genome shotgun (WGS) entry which is preliminary data.</text>
</comment>
<evidence type="ECO:0000256" key="1">
    <source>
        <dbReference type="ARBA" id="ARBA00022490"/>
    </source>
</evidence>
<dbReference type="Pfam" id="PF12804">
    <property type="entry name" value="NTP_transf_3"/>
    <property type="match status" value="1"/>
</dbReference>
<sequence>MSTPPDFKHLVQPFQNSPGPSFPKDVGLILAGGESKRFGTDKALFQAPGQPAQVVQVAEAMASNVRQIIISANNNNCKALSQLFKHQPHVTIIKDQAPFAGQGPLSGIYAACVHENRPVQFLMAATDYNHIESDLLAQLSTVPNCYAVLEDRAHYTIAHFETDLARIKAFMAQDDRHLKNFLINVCHCKPYELSEDYRQQLTNHNERSARDG</sequence>
<keyword evidence="1" id="KW-0963">Cytoplasm</keyword>
<evidence type="ECO:0000259" key="8">
    <source>
        <dbReference type="Pfam" id="PF12804"/>
    </source>
</evidence>
<keyword evidence="6" id="KW-0342">GTP-binding</keyword>
<dbReference type="InterPro" id="IPR025877">
    <property type="entry name" value="MobA-like_NTP_Trfase"/>
</dbReference>
<dbReference type="Gene3D" id="3.90.550.10">
    <property type="entry name" value="Spore Coat Polysaccharide Biosynthesis Protein SpsA, Chain A"/>
    <property type="match status" value="1"/>
</dbReference>
<dbReference type="EMBL" id="AZGA01000088">
    <property type="protein sequence ID" value="KRM30662.1"/>
    <property type="molecule type" value="Genomic_DNA"/>
</dbReference>
<evidence type="ECO:0000313" key="9">
    <source>
        <dbReference type="EMBL" id="KRM30662.1"/>
    </source>
</evidence>
<evidence type="ECO:0000256" key="3">
    <source>
        <dbReference type="ARBA" id="ARBA00022723"/>
    </source>
</evidence>
<dbReference type="GO" id="GO:0005525">
    <property type="term" value="F:GTP binding"/>
    <property type="evidence" value="ECO:0007669"/>
    <property type="project" value="UniProtKB-KW"/>
</dbReference>
<evidence type="ECO:0000256" key="4">
    <source>
        <dbReference type="ARBA" id="ARBA00022741"/>
    </source>
</evidence>
<evidence type="ECO:0000256" key="5">
    <source>
        <dbReference type="ARBA" id="ARBA00022842"/>
    </source>
</evidence>
<dbReference type="PANTHER" id="PTHR19136">
    <property type="entry name" value="MOLYBDENUM COFACTOR GUANYLYLTRANSFERASE"/>
    <property type="match status" value="1"/>
</dbReference>
<keyword evidence="2" id="KW-0808">Transferase</keyword>
<keyword evidence="7" id="KW-0501">Molybdenum cofactor biosynthesis</keyword>
<name>A0A0R1XU39_9LACO</name>
<keyword evidence="5" id="KW-0460">Magnesium</keyword>
<evidence type="ECO:0000256" key="2">
    <source>
        <dbReference type="ARBA" id="ARBA00022679"/>
    </source>
</evidence>